<dbReference type="Proteomes" id="UP000501452">
    <property type="component" value="Chromosome"/>
</dbReference>
<gene>
    <name evidence="3" type="ORF">GBA63_01935</name>
</gene>
<dbReference type="KEGG" id="rub:GBA63_01935"/>
<dbReference type="AlphaFoldDB" id="A0A6G8Q4W8"/>
<proteinExistence type="inferred from homology"/>
<evidence type="ECO:0000256" key="1">
    <source>
        <dbReference type="ARBA" id="ARBA00009981"/>
    </source>
</evidence>
<comment type="similarity">
    <text evidence="1 2">Belongs to the phD/YefM antitoxin family.</text>
</comment>
<reference evidence="3 4" key="1">
    <citation type="submission" date="2019-10" db="EMBL/GenBank/DDBJ databases">
        <title>Rubrobacter sp nov SCSIO 52090 isolated from a deep-sea sediment in the South China Sea.</title>
        <authorList>
            <person name="Chen R.W."/>
        </authorList>
    </citation>
    <scope>NUCLEOTIDE SEQUENCE [LARGE SCALE GENOMIC DNA]</scope>
    <source>
        <strain evidence="3 4">SCSIO 52909</strain>
    </source>
</reference>
<evidence type="ECO:0000313" key="4">
    <source>
        <dbReference type="Proteomes" id="UP000501452"/>
    </source>
</evidence>
<dbReference type="RefSeq" id="WP_166172979.1">
    <property type="nucleotide sequence ID" value="NZ_CP045119.1"/>
</dbReference>
<dbReference type="NCBIfam" id="TIGR01552">
    <property type="entry name" value="phd_fam"/>
    <property type="match status" value="1"/>
</dbReference>
<organism evidence="3 4">
    <name type="scientific">Rubrobacter tropicus</name>
    <dbReference type="NCBI Taxonomy" id="2653851"/>
    <lineage>
        <taxon>Bacteria</taxon>
        <taxon>Bacillati</taxon>
        <taxon>Actinomycetota</taxon>
        <taxon>Rubrobacteria</taxon>
        <taxon>Rubrobacterales</taxon>
        <taxon>Rubrobacteraceae</taxon>
        <taxon>Rubrobacter</taxon>
    </lineage>
</organism>
<name>A0A6G8Q4W8_9ACTN</name>
<dbReference type="EMBL" id="CP045119">
    <property type="protein sequence ID" value="QIN81521.1"/>
    <property type="molecule type" value="Genomic_DNA"/>
</dbReference>
<sequence>MTWQLQEAKQRFSELVRRTLEEGPQVVTRHGKEVVVVVSAEEYGRTGEKKPDFKEFLLSGPDLSVLDLERPKEMPRDVDL</sequence>
<accession>A0A6G8Q4W8</accession>
<dbReference type="Pfam" id="PF02604">
    <property type="entry name" value="PhdYeFM_antitox"/>
    <property type="match status" value="1"/>
</dbReference>
<keyword evidence="4" id="KW-1185">Reference proteome</keyword>
<evidence type="ECO:0000313" key="3">
    <source>
        <dbReference type="EMBL" id="QIN81521.1"/>
    </source>
</evidence>
<evidence type="ECO:0000256" key="2">
    <source>
        <dbReference type="RuleBase" id="RU362080"/>
    </source>
</evidence>
<comment type="function">
    <text evidence="2">Antitoxin component of a type II toxin-antitoxin (TA) system.</text>
</comment>
<dbReference type="SUPFAM" id="SSF143120">
    <property type="entry name" value="YefM-like"/>
    <property type="match status" value="1"/>
</dbReference>
<dbReference type="InterPro" id="IPR006442">
    <property type="entry name" value="Antitoxin_Phd/YefM"/>
</dbReference>
<dbReference type="InterPro" id="IPR036165">
    <property type="entry name" value="YefM-like_sf"/>
</dbReference>
<dbReference type="Gene3D" id="3.40.1620.10">
    <property type="entry name" value="YefM-like domain"/>
    <property type="match status" value="1"/>
</dbReference>
<protein>
    <recommendedName>
        <fullName evidence="2">Antitoxin</fullName>
    </recommendedName>
</protein>